<dbReference type="InterPro" id="IPR011050">
    <property type="entry name" value="Pectin_lyase_fold/virulence"/>
</dbReference>
<keyword evidence="3" id="KW-0812">Transmembrane</keyword>
<evidence type="ECO:0000256" key="2">
    <source>
        <dbReference type="SAM" id="MobiDB-lite"/>
    </source>
</evidence>
<dbReference type="Gene3D" id="3.80.10.10">
    <property type="entry name" value="Ribonuclease Inhibitor"/>
    <property type="match status" value="1"/>
</dbReference>
<feature type="region of interest" description="Disordered" evidence="2">
    <location>
        <begin position="429"/>
        <end position="450"/>
    </location>
</feature>
<gene>
    <name evidence="5" type="ORF">B7P43_G12701</name>
</gene>
<dbReference type="SUPFAM" id="SSF51126">
    <property type="entry name" value="Pectin lyase-like"/>
    <property type="match status" value="1"/>
</dbReference>
<evidence type="ECO:0000256" key="1">
    <source>
        <dbReference type="ARBA" id="ARBA00022729"/>
    </source>
</evidence>
<evidence type="ECO:0000256" key="3">
    <source>
        <dbReference type="SAM" id="Phobius"/>
    </source>
</evidence>
<dbReference type="InParanoid" id="A0A2J7QEF3"/>
<evidence type="ECO:0008006" key="7">
    <source>
        <dbReference type="Google" id="ProtNLM"/>
    </source>
</evidence>
<dbReference type="OrthoDB" id="6360013at2759"/>
<evidence type="ECO:0000313" key="6">
    <source>
        <dbReference type="Proteomes" id="UP000235965"/>
    </source>
</evidence>
<sequence>MRVLVLLCLALLRSEALELCDTAGPCSCDRSWGKLNCYCTSTEKKELVLSPSVVPKGTAHIRIQNCYRVHVLPHTWVHHREMRRVEFVNIEELIIESNAFSWNETLALEPFPQPGLVVSTVNSSIPEIPSYTFNGRITGITFHNVSIGTIRAFAFASLYNTEKVELSECVVTTFEAQAFKKFSLEKLHIIGGHFRDSVPSRTWVDLEVDNELLIERVTIESIHSSAFIVHGPKTFRLYGNYFGNVEGEAFRIKMHGKTLIQNNIFKTLAKGAFISISTEDSVIKMKGLQRLQFENNTVGHFESGCLLFNMTSFEVQLDNVVLNLTCSCTLLETWGSELSSYSPLQGQQNSPPQMDASDRFWCQEDTAEKNGRHYIKFKDYSQQCILVSGLHMFIIITVTCSLLLLVLVLIVIFLWNRYRSRHQRRWISVPGTPSNDKKTKKNKGNNVEKISANGQDSRLTVVVPDGRTYRETELHVIVERTEPIVEHEYVDTAIDERAKKIVQ</sequence>
<feature type="transmembrane region" description="Helical" evidence="3">
    <location>
        <begin position="390"/>
        <end position="415"/>
    </location>
</feature>
<keyword evidence="6" id="KW-1185">Reference proteome</keyword>
<evidence type="ECO:0000256" key="4">
    <source>
        <dbReference type="SAM" id="SignalP"/>
    </source>
</evidence>
<dbReference type="InterPro" id="IPR050328">
    <property type="entry name" value="Dev_Immune_Receptor"/>
</dbReference>
<dbReference type="PANTHER" id="PTHR24373">
    <property type="entry name" value="SLIT RELATED LEUCINE-RICH REPEAT NEURONAL PROTEIN"/>
    <property type="match status" value="1"/>
</dbReference>
<evidence type="ECO:0000313" key="5">
    <source>
        <dbReference type="EMBL" id="PNF26951.1"/>
    </source>
</evidence>
<dbReference type="Proteomes" id="UP000235965">
    <property type="component" value="Unassembled WGS sequence"/>
</dbReference>
<proteinExistence type="predicted"/>
<reference evidence="5 6" key="1">
    <citation type="submission" date="2017-12" db="EMBL/GenBank/DDBJ databases">
        <title>Hemimetabolous genomes reveal molecular basis of termite eusociality.</title>
        <authorList>
            <person name="Harrison M.C."/>
            <person name="Jongepier E."/>
            <person name="Robertson H.M."/>
            <person name="Arning N."/>
            <person name="Bitard-Feildel T."/>
            <person name="Chao H."/>
            <person name="Childers C.P."/>
            <person name="Dinh H."/>
            <person name="Doddapaneni H."/>
            <person name="Dugan S."/>
            <person name="Gowin J."/>
            <person name="Greiner C."/>
            <person name="Han Y."/>
            <person name="Hu H."/>
            <person name="Hughes D.S.T."/>
            <person name="Huylmans A.-K."/>
            <person name="Kemena C."/>
            <person name="Kremer L.P.M."/>
            <person name="Lee S.L."/>
            <person name="Lopez-Ezquerra A."/>
            <person name="Mallet L."/>
            <person name="Monroy-Kuhn J.M."/>
            <person name="Moser A."/>
            <person name="Murali S.C."/>
            <person name="Muzny D.M."/>
            <person name="Otani S."/>
            <person name="Piulachs M.-D."/>
            <person name="Poelchau M."/>
            <person name="Qu J."/>
            <person name="Schaub F."/>
            <person name="Wada-Katsumata A."/>
            <person name="Worley K.C."/>
            <person name="Xie Q."/>
            <person name="Ylla G."/>
            <person name="Poulsen M."/>
            <person name="Gibbs R.A."/>
            <person name="Schal C."/>
            <person name="Richards S."/>
            <person name="Belles X."/>
            <person name="Korb J."/>
            <person name="Bornberg-Bauer E."/>
        </authorList>
    </citation>
    <scope>NUCLEOTIDE SEQUENCE [LARGE SCALE GENOMIC DNA]</scope>
    <source>
        <tissue evidence="5">Whole body</tissue>
    </source>
</reference>
<comment type="caution">
    <text evidence="5">The sequence shown here is derived from an EMBL/GenBank/DDBJ whole genome shotgun (WGS) entry which is preliminary data.</text>
</comment>
<organism evidence="5 6">
    <name type="scientific">Cryptotermes secundus</name>
    <dbReference type="NCBI Taxonomy" id="105785"/>
    <lineage>
        <taxon>Eukaryota</taxon>
        <taxon>Metazoa</taxon>
        <taxon>Ecdysozoa</taxon>
        <taxon>Arthropoda</taxon>
        <taxon>Hexapoda</taxon>
        <taxon>Insecta</taxon>
        <taxon>Pterygota</taxon>
        <taxon>Neoptera</taxon>
        <taxon>Polyneoptera</taxon>
        <taxon>Dictyoptera</taxon>
        <taxon>Blattodea</taxon>
        <taxon>Blattoidea</taxon>
        <taxon>Termitoidae</taxon>
        <taxon>Kalotermitidae</taxon>
        <taxon>Cryptotermitinae</taxon>
        <taxon>Cryptotermes</taxon>
    </lineage>
</organism>
<dbReference type="AlphaFoldDB" id="A0A2J7QEF3"/>
<feature type="chain" id="PRO_5014466203" description="Right handed beta helix domain-containing protein" evidence="4">
    <location>
        <begin position="17"/>
        <end position="503"/>
    </location>
</feature>
<keyword evidence="3" id="KW-0472">Membrane</keyword>
<dbReference type="InterPro" id="IPR032675">
    <property type="entry name" value="LRR_dom_sf"/>
</dbReference>
<keyword evidence="1 4" id="KW-0732">Signal</keyword>
<feature type="signal peptide" evidence="4">
    <location>
        <begin position="1"/>
        <end position="16"/>
    </location>
</feature>
<accession>A0A2J7QEF3</accession>
<name>A0A2J7QEF3_9NEOP</name>
<protein>
    <recommendedName>
        <fullName evidence="7">Right handed beta helix domain-containing protein</fullName>
    </recommendedName>
</protein>
<keyword evidence="3" id="KW-1133">Transmembrane helix</keyword>
<dbReference type="PANTHER" id="PTHR24373:SF275">
    <property type="entry name" value="TIR DOMAIN-CONTAINING PROTEIN"/>
    <property type="match status" value="1"/>
</dbReference>
<dbReference type="SUPFAM" id="SSF52058">
    <property type="entry name" value="L domain-like"/>
    <property type="match status" value="1"/>
</dbReference>
<dbReference type="EMBL" id="NEVH01015312">
    <property type="protein sequence ID" value="PNF26951.1"/>
    <property type="molecule type" value="Genomic_DNA"/>
</dbReference>
<dbReference type="STRING" id="105785.A0A2J7QEF3"/>